<dbReference type="PROSITE" id="PS50157">
    <property type="entry name" value="ZINC_FINGER_C2H2_2"/>
    <property type="match status" value="1"/>
</dbReference>
<dbReference type="PANTHER" id="PTHR14196">
    <property type="entry name" value="ODD-SKIPPED - RELATED"/>
    <property type="match status" value="1"/>
</dbReference>
<keyword evidence="2" id="KW-0479">Metal-binding</keyword>
<evidence type="ECO:0000256" key="6">
    <source>
        <dbReference type="ARBA" id="ARBA00023015"/>
    </source>
</evidence>
<evidence type="ECO:0000313" key="12">
    <source>
        <dbReference type="EMBL" id="CAB0010473.1"/>
    </source>
</evidence>
<feature type="compositionally biased region" description="Basic residues" evidence="10">
    <location>
        <begin position="294"/>
        <end position="316"/>
    </location>
</feature>
<dbReference type="InterPro" id="IPR043504">
    <property type="entry name" value="Peptidase_S1_PA_chymotrypsin"/>
</dbReference>
<evidence type="ECO:0000256" key="10">
    <source>
        <dbReference type="SAM" id="MobiDB-lite"/>
    </source>
</evidence>
<protein>
    <recommendedName>
        <fullName evidence="11">C2H2-type domain-containing protein</fullName>
    </recommendedName>
</protein>
<evidence type="ECO:0000256" key="8">
    <source>
        <dbReference type="ARBA" id="ARBA00023242"/>
    </source>
</evidence>
<dbReference type="SUPFAM" id="SSF57667">
    <property type="entry name" value="beta-beta-alpha zinc fingers"/>
    <property type="match status" value="1"/>
</dbReference>
<dbReference type="InterPro" id="IPR036236">
    <property type="entry name" value="Znf_C2H2_sf"/>
</dbReference>
<dbReference type="PROSITE" id="PS00028">
    <property type="entry name" value="ZINC_FINGER_C2H2_1"/>
    <property type="match status" value="1"/>
</dbReference>
<dbReference type="AlphaFoldDB" id="A0A6H5H3U2"/>
<evidence type="ECO:0000313" key="13">
    <source>
        <dbReference type="Proteomes" id="UP000479000"/>
    </source>
</evidence>
<dbReference type="EMBL" id="CADCXU010023040">
    <property type="protein sequence ID" value="CAB0010473.1"/>
    <property type="molecule type" value="Genomic_DNA"/>
</dbReference>
<evidence type="ECO:0000259" key="11">
    <source>
        <dbReference type="PROSITE" id="PS50157"/>
    </source>
</evidence>
<name>A0A6H5H3U2_9HEMI</name>
<reference evidence="12 13" key="1">
    <citation type="submission" date="2020-02" db="EMBL/GenBank/DDBJ databases">
        <authorList>
            <person name="Ferguson B K."/>
        </authorList>
    </citation>
    <scope>NUCLEOTIDE SEQUENCE [LARGE SCALE GENOMIC DNA]</scope>
</reference>
<evidence type="ECO:0000256" key="1">
    <source>
        <dbReference type="ARBA" id="ARBA00004123"/>
    </source>
</evidence>
<keyword evidence="6" id="KW-0805">Transcription regulation</keyword>
<dbReference type="GO" id="GO:0003002">
    <property type="term" value="P:regionalization"/>
    <property type="evidence" value="ECO:0007669"/>
    <property type="project" value="UniProtKB-ARBA"/>
</dbReference>
<keyword evidence="5" id="KW-0862">Zinc</keyword>
<evidence type="ECO:0000256" key="7">
    <source>
        <dbReference type="ARBA" id="ARBA00023163"/>
    </source>
</evidence>
<dbReference type="InterPro" id="IPR013087">
    <property type="entry name" value="Znf_C2H2_type"/>
</dbReference>
<dbReference type="GO" id="GO:0008270">
    <property type="term" value="F:zinc ion binding"/>
    <property type="evidence" value="ECO:0007669"/>
    <property type="project" value="UniProtKB-KW"/>
</dbReference>
<evidence type="ECO:0000256" key="4">
    <source>
        <dbReference type="ARBA" id="ARBA00022771"/>
    </source>
</evidence>
<sequence>MLGDIIHVKIRNHQSTNRRCPFATSIFLHRFNSLPDTFCFPSHAHLQTCRQPKPTKLQSARRTSASPSKLLFLLQEASISEPAHAILYIRFKNYNVEGSKNHCRSNLKTHLLTHTDHKPYECGSCGKVFRRNCDLRRHALTHAVGDLPPGDIPLSDSPENLSSRDAEGNSRSASLERIEMMQYRRNSPSPRRERSPSPGPGPSYRQRSPSPVPLYRRNVSPPPAGHRRSSPSPQPQTSSNFCSSVKIFTGQVRLTRRQALRRRCSAALSRPKPPMAAGFISAKSRLCPLRTTRRPRRRRLCKRKSRPRKSTVKRNRNSTQSNFELLLAGALNVESEYENMLCSMSSRLKNCLHFQDPGHAMGTELIEKTQVPIYDRTVCVKRLDIPSDQICAGFEQGGHDSCQVFDQ</sequence>
<keyword evidence="3" id="KW-0677">Repeat</keyword>
<dbReference type="GO" id="GO:0005634">
    <property type="term" value="C:nucleus"/>
    <property type="evidence" value="ECO:0007669"/>
    <property type="project" value="UniProtKB-SubCell"/>
</dbReference>
<feature type="domain" description="C2H2-type" evidence="11">
    <location>
        <begin position="120"/>
        <end position="143"/>
    </location>
</feature>
<evidence type="ECO:0000256" key="5">
    <source>
        <dbReference type="ARBA" id="ARBA00022833"/>
    </source>
</evidence>
<keyword evidence="4 9" id="KW-0863">Zinc-finger</keyword>
<keyword evidence="7" id="KW-0804">Transcription</keyword>
<dbReference type="Gene3D" id="3.30.160.60">
    <property type="entry name" value="Classic Zinc Finger"/>
    <property type="match status" value="1"/>
</dbReference>
<organism evidence="12 13">
    <name type="scientific">Nesidiocoris tenuis</name>
    <dbReference type="NCBI Taxonomy" id="355587"/>
    <lineage>
        <taxon>Eukaryota</taxon>
        <taxon>Metazoa</taxon>
        <taxon>Ecdysozoa</taxon>
        <taxon>Arthropoda</taxon>
        <taxon>Hexapoda</taxon>
        <taxon>Insecta</taxon>
        <taxon>Pterygota</taxon>
        <taxon>Neoptera</taxon>
        <taxon>Paraneoptera</taxon>
        <taxon>Hemiptera</taxon>
        <taxon>Heteroptera</taxon>
        <taxon>Panheteroptera</taxon>
        <taxon>Cimicomorpha</taxon>
        <taxon>Miridae</taxon>
        <taxon>Dicyphina</taxon>
        <taxon>Nesidiocoris</taxon>
    </lineage>
</organism>
<dbReference type="GO" id="GO:0009887">
    <property type="term" value="P:animal organ morphogenesis"/>
    <property type="evidence" value="ECO:0007669"/>
    <property type="project" value="UniProtKB-ARBA"/>
</dbReference>
<dbReference type="PANTHER" id="PTHR14196:SF0">
    <property type="entry name" value="PROTEIN BOWEL"/>
    <property type="match status" value="1"/>
</dbReference>
<dbReference type="FunFam" id="3.30.160.60:FF:000148">
    <property type="entry name" value="zinc finger protein Gfi-1"/>
    <property type="match status" value="1"/>
</dbReference>
<keyword evidence="13" id="KW-1185">Reference proteome</keyword>
<gene>
    <name evidence="12" type="ORF">NTEN_LOCUS15517</name>
</gene>
<feature type="region of interest" description="Disordered" evidence="10">
    <location>
        <begin position="294"/>
        <end position="318"/>
    </location>
</feature>
<keyword evidence="8" id="KW-0539">Nucleus</keyword>
<dbReference type="Gene3D" id="2.40.10.10">
    <property type="entry name" value="Trypsin-like serine proteases"/>
    <property type="match status" value="1"/>
</dbReference>
<feature type="region of interest" description="Disordered" evidence="10">
    <location>
        <begin position="143"/>
        <end position="242"/>
    </location>
</feature>
<evidence type="ECO:0000256" key="2">
    <source>
        <dbReference type="ARBA" id="ARBA00022723"/>
    </source>
</evidence>
<dbReference type="GO" id="GO:0000981">
    <property type="term" value="F:DNA-binding transcription factor activity, RNA polymerase II-specific"/>
    <property type="evidence" value="ECO:0007669"/>
    <property type="project" value="TreeGrafter"/>
</dbReference>
<comment type="subcellular location">
    <subcellularLocation>
        <location evidence="1">Nucleus</location>
    </subcellularLocation>
</comment>
<dbReference type="InterPro" id="IPR050717">
    <property type="entry name" value="C2H2-ZF_Transcription_Reg"/>
</dbReference>
<dbReference type="Proteomes" id="UP000479000">
    <property type="component" value="Unassembled WGS sequence"/>
</dbReference>
<evidence type="ECO:0000256" key="9">
    <source>
        <dbReference type="PROSITE-ProRule" id="PRU00042"/>
    </source>
</evidence>
<dbReference type="GO" id="GO:0000977">
    <property type="term" value="F:RNA polymerase II transcription regulatory region sequence-specific DNA binding"/>
    <property type="evidence" value="ECO:0007669"/>
    <property type="project" value="TreeGrafter"/>
</dbReference>
<feature type="compositionally biased region" description="Basic and acidic residues" evidence="10">
    <location>
        <begin position="162"/>
        <end position="179"/>
    </location>
</feature>
<proteinExistence type="predicted"/>
<accession>A0A6H5H3U2</accession>
<dbReference type="OrthoDB" id="9451254at2759"/>
<evidence type="ECO:0000256" key="3">
    <source>
        <dbReference type="ARBA" id="ARBA00022737"/>
    </source>
</evidence>